<sequence length="70" mass="8003">MTEQVSTNPDTQAQFEVFSAGYKAGVYDFQEYLIKEVENLLNHVIDYALGENYDRLKSDILKLIKGAIDE</sequence>
<organism evidence="2">
    <name type="scientific">uncultured Caudovirales phage</name>
    <dbReference type="NCBI Taxonomy" id="2100421"/>
    <lineage>
        <taxon>Viruses</taxon>
        <taxon>Duplodnaviria</taxon>
        <taxon>Heunggongvirae</taxon>
        <taxon>Uroviricota</taxon>
        <taxon>Caudoviricetes</taxon>
        <taxon>Peduoviridae</taxon>
        <taxon>Maltschvirus</taxon>
        <taxon>Maltschvirus maltsch</taxon>
    </lineage>
</organism>
<dbReference type="EMBL" id="LR798276">
    <property type="protein sequence ID" value="CAB5219187.1"/>
    <property type="molecule type" value="Genomic_DNA"/>
</dbReference>
<accession>A0A6J7WN35</accession>
<protein>
    <submittedName>
        <fullName evidence="2">Uncharacterized protein</fullName>
    </submittedName>
</protein>
<dbReference type="EMBL" id="LR796220">
    <property type="protein sequence ID" value="CAB4128993.1"/>
    <property type="molecule type" value="Genomic_DNA"/>
</dbReference>
<reference evidence="2" key="1">
    <citation type="submission" date="2020-05" db="EMBL/GenBank/DDBJ databases">
        <authorList>
            <person name="Chiriac C."/>
            <person name="Salcher M."/>
            <person name="Ghai R."/>
            <person name="Kavagutti S V."/>
        </authorList>
    </citation>
    <scope>NUCLEOTIDE SEQUENCE</scope>
</reference>
<gene>
    <name evidence="1" type="ORF">UFOVP110_127</name>
    <name evidence="2" type="ORF">UFOVP223_37</name>
</gene>
<proteinExistence type="predicted"/>
<evidence type="ECO:0000313" key="2">
    <source>
        <dbReference type="EMBL" id="CAB5219187.1"/>
    </source>
</evidence>
<name>A0A6J7WN35_9CAUD</name>
<evidence type="ECO:0000313" key="1">
    <source>
        <dbReference type="EMBL" id="CAB4128993.1"/>
    </source>
</evidence>